<feature type="compositionally biased region" description="Polar residues" evidence="1">
    <location>
        <begin position="742"/>
        <end position="756"/>
    </location>
</feature>
<evidence type="ECO:0000313" key="2">
    <source>
        <dbReference type="EMBL" id="PAA61382.1"/>
    </source>
</evidence>
<organism evidence="3 4">
    <name type="scientific">Macrostomum lignano</name>
    <dbReference type="NCBI Taxonomy" id="282301"/>
    <lineage>
        <taxon>Eukaryota</taxon>
        <taxon>Metazoa</taxon>
        <taxon>Spiralia</taxon>
        <taxon>Lophotrochozoa</taxon>
        <taxon>Platyhelminthes</taxon>
        <taxon>Rhabditophora</taxon>
        <taxon>Macrostomorpha</taxon>
        <taxon>Macrostomida</taxon>
        <taxon>Macrostomidae</taxon>
        <taxon>Macrostomum</taxon>
    </lineage>
</organism>
<feature type="compositionally biased region" description="Low complexity" evidence="1">
    <location>
        <begin position="218"/>
        <end position="236"/>
    </location>
</feature>
<protein>
    <submittedName>
        <fullName evidence="3">Uncharacterized protein</fullName>
    </submittedName>
</protein>
<dbReference type="Proteomes" id="UP000215902">
    <property type="component" value="Unassembled WGS sequence"/>
</dbReference>
<feature type="region of interest" description="Disordered" evidence="1">
    <location>
        <begin position="437"/>
        <end position="629"/>
    </location>
</feature>
<evidence type="ECO:0000256" key="1">
    <source>
        <dbReference type="SAM" id="MobiDB-lite"/>
    </source>
</evidence>
<feature type="compositionally biased region" description="Low complexity" evidence="1">
    <location>
        <begin position="446"/>
        <end position="463"/>
    </location>
</feature>
<accession>A0A267GQ78</accession>
<feature type="compositionally biased region" description="Polar residues" evidence="1">
    <location>
        <begin position="465"/>
        <end position="477"/>
    </location>
</feature>
<proteinExistence type="predicted"/>
<dbReference type="AlphaFoldDB" id="A0A267GQ78"/>
<dbReference type="EMBL" id="NIVC01002037">
    <property type="protein sequence ID" value="PAA61382.1"/>
    <property type="molecule type" value="Genomic_DNA"/>
</dbReference>
<keyword evidence="4" id="KW-1185">Reference proteome</keyword>
<feature type="region of interest" description="Disordered" evidence="1">
    <location>
        <begin position="661"/>
        <end position="795"/>
    </location>
</feature>
<feature type="compositionally biased region" description="Low complexity" evidence="1">
    <location>
        <begin position="542"/>
        <end position="556"/>
    </location>
</feature>
<feature type="compositionally biased region" description="Polar residues" evidence="1">
    <location>
        <begin position="685"/>
        <end position="697"/>
    </location>
</feature>
<feature type="compositionally biased region" description="Low complexity" evidence="1">
    <location>
        <begin position="762"/>
        <end position="784"/>
    </location>
</feature>
<dbReference type="EMBL" id="NIVC01000230">
    <property type="protein sequence ID" value="PAA87432.1"/>
    <property type="molecule type" value="Genomic_DNA"/>
</dbReference>
<evidence type="ECO:0000313" key="4">
    <source>
        <dbReference type="Proteomes" id="UP000215902"/>
    </source>
</evidence>
<feature type="compositionally biased region" description="Low complexity" evidence="1">
    <location>
        <begin position="665"/>
        <end position="684"/>
    </location>
</feature>
<feature type="compositionally biased region" description="Basic and acidic residues" evidence="1">
    <location>
        <begin position="148"/>
        <end position="161"/>
    </location>
</feature>
<feature type="compositionally biased region" description="Low complexity" evidence="1">
    <location>
        <begin position="574"/>
        <end position="583"/>
    </location>
</feature>
<gene>
    <name evidence="2" type="ORF">BOX15_Mlig017731g1</name>
    <name evidence="3" type="ORF">BOX15_Mlig029576g1</name>
</gene>
<name>A0A267GQ78_9PLAT</name>
<feature type="compositionally biased region" description="Basic and acidic residues" evidence="1">
    <location>
        <begin position="18"/>
        <end position="29"/>
    </location>
</feature>
<feature type="region of interest" description="Disordered" evidence="1">
    <location>
        <begin position="148"/>
        <end position="299"/>
    </location>
</feature>
<feature type="region of interest" description="Disordered" evidence="1">
    <location>
        <begin position="1"/>
        <end position="103"/>
    </location>
</feature>
<sequence length="904" mass="96640">MFKSFRQRMSQSGGSRHSVIDDATTERSRVNSVELGDGLDSLEGDSDDPFDSSLDRRTRSHWRSSSEERSKVRRLHSASSAVTVDRMDPATASNTAASGQPLGLKQRAKNFLFRRRSFSSLDTHKIDGRPARIDPKLVSNYAKRHHSDDCMLDAGDREPDSRTGQSGSATGGEGGLGLDSSASAGKKKSKFSRSLNLFTSMRHRSRSRDATHRKPESGRVSTSGGSSDGGWTDASGPVDSGSAIGSEGPGQSATLGRRGHRNSEQYMAPPPTQQRQQRQPQRPYQPPYPPYQQRQVSSASALATNLDEISGFCLERHQLRSRVGEVLASWPVVPLEAVSPWLVGGSGRGGGGKSKRLSMAFKKGSIFASASPSSSSGPSTPSGSLSSAVFSGGTGGSNLSSVSQFSGSTAEQLNLLCQQFNQAVTLRKSYRGKDHLAARLPRRSSGHWSSSSGSSSRTTAESRSFTKQASNSTTASKDSALELKFDEQGGNSRRQSPSQASSSPNEAFSHQHQYQQQQHHQPHQHPDYAAHHRFNNNRHHQQSPSFLFPPSGLSSQTSEGQRNLAQYQVNRSIQQQQQQQHQQATAGSSTAHGYENIPPNFSLVGVSNEPHDEVPAPMPPRRSTSLRQSNESINRLAVPPTAADVAQISPTYLNHMVLSGPPSSMPAASSSASSQPMTTSMTSSVTGTKPQLDQISESPDDEAAEATVPSESSPPMPPPQLPERTSLRLPYSRLPRPASISGDAQQQPDSPGNGSYQVWRGALPYSTQSPSSSSSSLAQTSSAAPPRPRPPLLPTADSAKIVREARAKLSQLNRLSAELAKRQQLPAPPPAVCPFDALSMGQVSSSPISAVPSAAVRSSPSNANGAANVGDAAAASWRNSLLLQDELAVREYLKGLTTACSTDY</sequence>
<comment type="caution">
    <text evidence="3">The sequence shown here is derived from an EMBL/GenBank/DDBJ whole genome shotgun (WGS) entry which is preliminary data.</text>
</comment>
<feature type="compositionally biased region" description="Low complexity" evidence="1">
    <location>
        <begin position="273"/>
        <end position="282"/>
    </location>
</feature>
<reference evidence="3 4" key="1">
    <citation type="submission" date="2017-06" db="EMBL/GenBank/DDBJ databases">
        <title>A platform for efficient transgenesis in Macrostomum lignano, a flatworm model organism for stem cell research.</title>
        <authorList>
            <person name="Berezikov E."/>
        </authorList>
    </citation>
    <scope>NUCLEOTIDE SEQUENCE [LARGE SCALE GENOMIC DNA]</scope>
    <source>
        <strain evidence="3">DV1</strain>
        <tissue evidence="3">Whole organism</tissue>
    </source>
</reference>
<feature type="compositionally biased region" description="Polar residues" evidence="1">
    <location>
        <begin position="557"/>
        <end position="573"/>
    </location>
</feature>
<feature type="region of interest" description="Disordered" evidence="1">
    <location>
        <begin position="368"/>
        <end position="388"/>
    </location>
</feature>
<evidence type="ECO:0000313" key="3">
    <source>
        <dbReference type="EMBL" id="PAA87432.1"/>
    </source>
</evidence>
<feature type="compositionally biased region" description="Basic and acidic residues" evidence="1">
    <location>
        <begin position="207"/>
        <end position="217"/>
    </location>
</feature>
<feature type="compositionally biased region" description="Acidic residues" evidence="1">
    <location>
        <begin position="40"/>
        <end position="50"/>
    </location>
</feature>
<feature type="compositionally biased region" description="Pro residues" evidence="1">
    <location>
        <begin position="712"/>
        <end position="721"/>
    </location>
</feature>
<feature type="compositionally biased region" description="Basic residues" evidence="1">
    <location>
        <begin position="531"/>
        <end position="541"/>
    </location>
</feature>
<feature type="compositionally biased region" description="Low complexity" evidence="1">
    <location>
        <begin position="491"/>
        <end position="519"/>
    </location>
</feature>